<dbReference type="Proteomes" id="UP000251889">
    <property type="component" value="Unassembled WGS sequence"/>
</dbReference>
<protein>
    <submittedName>
        <fullName evidence="2">KTSC domain-containing protein</fullName>
    </submittedName>
</protein>
<sequence>MQREPLSSPNIISVGYDEEELILEVEFDHGEIHDYLGVPSEKHTALMSAESPDSYFSHNIRGMYEYRSRQEDRSPSAERQ</sequence>
<dbReference type="OrthoDB" id="8450910at2"/>
<name>A0A364Y3F3_9BACT</name>
<dbReference type="EMBL" id="QMFY01000007">
    <property type="protein sequence ID" value="RAW00316.1"/>
    <property type="molecule type" value="Genomic_DNA"/>
</dbReference>
<gene>
    <name evidence="2" type="ORF">DQQ10_14780</name>
</gene>
<comment type="caution">
    <text evidence="2">The sequence shown here is derived from an EMBL/GenBank/DDBJ whole genome shotgun (WGS) entry which is preliminary data.</text>
</comment>
<evidence type="ECO:0000313" key="2">
    <source>
        <dbReference type="EMBL" id="RAW00316.1"/>
    </source>
</evidence>
<evidence type="ECO:0000259" key="1">
    <source>
        <dbReference type="Pfam" id="PF13619"/>
    </source>
</evidence>
<dbReference type="InterPro" id="IPR025309">
    <property type="entry name" value="KTSC_dom"/>
</dbReference>
<keyword evidence="3" id="KW-1185">Reference proteome</keyword>
<feature type="domain" description="KTSC" evidence="1">
    <location>
        <begin position="7"/>
        <end position="64"/>
    </location>
</feature>
<organism evidence="2 3">
    <name type="scientific">Pseudochryseolinea flava</name>
    <dbReference type="NCBI Taxonomy" id="2059302"/>
    <lineage>
        <taxon>Bacteria</taxon>
        <taxon>Pseudomonadati</taxon>
        <taxon>Bacteroidota</taxon>
        <taxon>Cytophagia</taxon>
        <taxon>Cytophagales</taxon>
        <taxon>Fulvivirgaceae</taxon>
        <taxon>Pseudochryseolinea</taxon>
    </lineage>
</organism>
<reference evidence="2 3" key="1">
    <citation type="submission" date="2018-06" db="EMBL/GenBank/DDBJ databases">
        <title>Chryseolinea flavus sp. nov., a member of the phylum Bacteroidetes isolated from soil.</title>
        <authorList>
            <person name="Li Y."/>
            <person name="Wang J."/>
        </authorList>
    </citation>
    <scope>NUCLEOTIDE SEQUENCE [LARGE SCALE GENOMIC DNA]</scope>
    <source>
        <strain evidence="2 3">SDU1-6</strain>
    </source>
</reference>
<accession>A0A364Y3F3</accession>
<dbReference type="Pfam" id="PF13619">
    <property type="entry name" value="KTSC"/>
    <property type="match status" value="1"/>
</dbReference>
<evidence type="ECO:0000313" key="3">
    <source>
        <dbReference type="Proteomes" id="UP000251889"/>
    </source>
</evidence>
<proteinExistence type="predicted"/>
<dbReference type="AlphaFoldDB" id="A0A364Y3F3"/>